<accession>A0A067PQ18</accession>
<dbReference type="OrthoDB" id="248923at2759"/>
<feature type="region of interest" description="Disordered" evidence="4">
    <location>
        <begin position="1"/>
        <end position="40"/>
    </location>
</feature>
<name>A0A067PQ18_9AGAM</name>
<dbReference type="InParanoid" id="A0A067PQ18"/>
<evidence type="ECO:0000256" key="4">
    <source>
        <dbReference type="SAM" id="MobiDB-lite"/>
    </source>
</evidence>
<dbReference type="GO" id="GO:0005524">
    <property type="term" value="F:ATP binding"/>
    <property type="evidence" value="ECO:0007669"/>
    <property type="project" value="UniProtKB-KW"/>
</dbReference>
<feature type="compositionally biased region" description="Low complexity" evidence="4">
    <location>
        <begin position="26"/>
        <end position="36"/>
    </location>
</feature>
<dbReference type="Proteomes" id="UP000027265">
    <property type="component" value="Unassembled WGS sequence"/>
</dbReference>
<dbReference type="InterPro" id="IPR000719">
    <property type="entry name" value="Prot_kinase_dom"/>
</dbReference>
<dbReference type="GO" id="GO:0004713">
    <property type="term" value="F:protein tyrosine kinase activity"/>
    <property type="evidence" value="ECO:0007669"/>
    <property type="project" value="InterPro"/>
</dbReference>
<evidence type="ECO:0000259" key="5">
    <source>
        <dbReference type="PROSITE" id="PS50011"/>
    </source>
</evidence>
<protein>
    <recommendedName>
        <fullName evidence="5">Protein kinase domain-containing protein</fullName>
    </recommendedName>
</protein>
<evidence type="ECO:0000256" key="1">
    <source>
        <dbReference type="ARBA" id="ARBA00008874"/>
    </source>
</evidence>
<dbReference type="PANTHER" id="PTHR45832">
    <property type="entry name" value="SERINE/THREONINE-PROTEIN KINASE SAMKA-RELATED-RELATED"/>
    <property type="match status" value="1"/>
</dbReference>
<keyword evidence="7" id="KW-1185">Reference proteome</keyword>
<evidence type="ECO:0000256" key="3">
    <source>
        <dbReference type="ARBA" id="ARBA00022840"/>
    </source>
</evidence>
<comment type="similarity">
    <text evidence="1">Belongs to the protein kinase superfamily. STE Ser/Thr protein kinase family. STE20 subfamily.</text>
</comment>
<feature type="domain" description="Protein kinase" evidence="5">
    <location>
        <begin position="68"/>
        <end position="325"/>
    </location>
</feature>
<evidence type="ECO:0000313" key="6">
    <source>
        <dbReference type="EMBL" id="KDQ55900.1"/>
    </source>
</evidence>
<reference evidence="7" key="1">
    <citation type="journal article" date="2014" name="Proc. Natl. Acad. Sci. U.S.A.">
        <title>Extensive sampling of basidiomycete genomes demonstrates inadequacy of the white-rot/brown-rot paradigm for wood decay fungi.</title>
        <authorList>
            <person name="Riley R."/>
            <person name="Salamov A.A."/>
            <person name="Brown D.W."/>
            <person name="Nagy L.G."/>
            <person name="Floudas D."/>
            <person name="Held B.W."/>
            <person name="Levasseur A."/>
            <person name="Lombard V."/>
            <person name="Morin E."/>
            <person name="Otillar R."/>
            <person name="Lindquist E.A."/>
            <person name="Sun H."/>
            <person name="LaButti K.M."/>
            <person name="Schmutz J."/>
            <person name="Jabbour D."/>
            <person name="Luo H."/>
            <person name="Baker S.E."/>
            <person name="Pisabarro A.G."/>
            <person name="Walton J.D."/>
            <person name="Blanchette R.A."/>
            <person name="Henrissat B."/>
            <person name="Martin F."/>
            <person name="Cullen D."/>
            <person name="Hibbett D.S."/>
            <person name="Grigoriev I.V."/>
        </authorList>
    </citation>
    <scope>NUCLEOTIDE SEQUENCE [LARGE SCALE GENOMIC DNA]</scope>
    <source>
        <strain evidence="7">MUCL 33604</strain>
    </source>
</reference>
<evidence type="ECO:0000313" key="7">
    <source>
        <dbReference type="Proteomes" id="UP000027265"/>
    </source>
</evidence>
<keyword evidence="3" id="KW-0067">ATP-binding</keyword>
<proteinExistence type="inferred from homology"/>
<sequence length="362" mass="40455">MVRRPSIVVNGFGTLPEEEDDDERPPSAISSSSSSPLTPAQRYPGWMYEVVRPLEEFIDDVPDPRELYVDLQEIAEGDSGSVFSARQVNTPLGSPTFVAIKQVAILPSGSQKLRDLERELVLLKRVRHQNVLGMDALHVDLVEDTLWIQMELMERSLADVIALFEEGITLQEKVMARFASDAISALDYLHSLKIAHRDVRSDNMLLNIDGVLKLCDFSNAVQVTPQAPTCTDVVGVIYWQAPEMRAGPYDALKVDTWSLGATVWEMVQGEPPFSEVEDPRQIGDQWPSLRQPELYSRSFHDFLHLSSLPSVSRPDPGALSKTPFIRSACPRSVVVQVLSDCRTIEERMHKRLSVDSQGTISS</sequence>
<dbReference type="SMART" id="SM00219">
    <property type="entry name" value="TyrKc"/>
    <property type="match status" value="1"/>
</dbReference>
<dbReference type="HOGENOM" id="CLU_000288_63_23_1"/>
<evidence type="ECO:0000256" key="2">
    <source>
        <dbReference type="ARBA" id="ARBA00022741"/>
    </source>
</evidence>
<dbReference type="EMBL" id="KL197723">
    <property type="protein sequence ID" value="KDQ55900.1"/>
    <property type="molecule type" value="Genomic_DNA"/>
</dbReference>
<dbReference type="Gene3D" id="1.10.510.10">
    <property type="entry name" value="Transferase(Phosphotransferase) domain 1"/>
    <property type="match status" value="1"/>
</dbReference>
<dbReference type="InterPro" id="IPR011009">
    <property type="entry name" value="Kinase-like_dom_sf"/>
</dbReference>
<dbReference type="InterPro" id="IPR051931">
    <property type="entry name" value="PAK3-like"/>
</dbReference>
<dbReference type="PANTHER" id="PTHR45832:SF22">
    <property type="entry name" value="SERINE_THREONINE-PROTEIN KINASE SAMKA-RELATED"/>
    <property type="match status" value="1"/>
</dbReference>
<gene>
    <name evidence="6" type="ORF">JAAARDRAFT_133058</name>
</gene>
<dbReference type="Pfam" id="PF00069">
    <property type="entry name" value="Pkinase"/>
    <property type="match status" value="1"/>
</dbReference>
<dbReference type="AlphaFoldDB" id="A0A067PQ18"/>
<dbReference type="SUPFAM" id="SSF56112">
    <property type="entry name" value="Protein kinase-like (PK-like)"/>
    <property type="match status" value="1"/>
</dbReference>
<dbReference type="STRING" id="933084.A0A067PQ18"/>
<dbReference type="InterPro" id="IPR020635">
    <property type="entry name" value="Tyr_kinase_cat_dom"/>
</dbReference>
<organism evidence="6 7">
    <name type="scientific">Jaapia argillacea MUCL 33604</name>
    <dbReference type="NCBI Taxonomy" id="933084"/>
    <lineage>
        <taxon>Eukaryota</taxon>
        <taxon>Fungi</taxon>
        <taxon>Dikarya</taxon>
        <taxon>Basidiomycota</taxon>
        <taxon>Agaricomycotina</taxon>
        <taxon>Agaricomycetes</taxon>
        <taxon>Agaricomycetidae</taxon>
        <taxon>Jaapiales</taxon>
        <taxon>Jaapiaceae</taxon>
        <taxon>Jaapia</taxon>
    </lineage>
</organism>
<keyword evidence="2" id="KW-0547">Nucleotide-binding</keyword>
<dbReference type="PROSITE" id="PS50011">
    <property type="entry name" value="PROTEIN_KINASE_DOM"/>
    <property type="match status" value="1"/>
</dbReference>